<dbReference type="EMBL" id="CP029149">
    <property type="protein sequence ID" value="QHN65435.1"/>
    <property type="molecule type" value="Genomic_DNA"/>
</dbReference>
<organism evidence="1 2">
    <name type="scientific">Bergeyella cardium</name>
    <dbReference type="NCBI Taxonomy" id="1585976"/>
    <lineage>
        <taxon>Bacteria</taxon>
        <taxon>Pseudomonadati</taxon>
        <taxon>Bacteroidota</taxon>
        <taxon>Flavobacteriia</taxon>
        <taxon>Flavobacteriales</taxon>
        <taxon>Weeksellaceae</taxon>
        <taxon>Bergeyella</taxon>
    </lineage>
</organism>
<gene>
    <name evidence="1" type="ORF">DBX24_05835</name>
</gene>
<dbReference type="OrthoDB" id="880927at2"/>
<dbReference type="KEGG" id="bcad:DBX24_05835"/>
<reference evidence="1 2" key="1">
    <citation type="submission" date="2018-04" db="EMBL/GenBank/DDBJ databases">
        <title>Characteristic and Complete Genome Sequencing of A Novel Member of Infective Endocarditis Causative Bacteria: Bergeyella cardium QL-PH.</title>
        <authorList>
            <person name="Pan H."/>
            <person name="Sun E."/>
            <person name="Zhang Y."/>
        </authorList>
    </citation>
    <scope>NUCLEOTIDE SEQUENCE [LARGE SCALE GENOMIC DNA]</scope>
    <source>
        <strain evidence="1 2">HPQL</strain>
    </source>
</reference>
<sequence length="185" mass="20590">MAKSVNNIITHGLTGKIGDLLVFRQVDGKTVVSKVPRKTTTVTEKQKQQRAKFQEAVIYSKAVMQDPLQKEEYAKEAKEKGIQTNAVAIADFLKAPRIEEINLSEYTGKKNDIIKIKAFDDFKVKAVTVKIENADGTLVEEGNAVESGLYWIYTAKQNNADLSGDKITVRATDIPDNLTEKEETL</sequence>
<dbReference type="Proteomes" id="UP000464318">
    <property type="component" value="Chromosome"/>
</dbReference>
<dbReference type="AlphaFoldDB" id="A0A6P1QUQ3"/>
<evidence type="ECO:0000313" key="1">
    <source>
        <dbReference type="EMBL" id="QHN65435.1"/>
    </source>
</evidence>
<keyword evidence="2" id="KW-1185">Reference proteome</keyword>
<protein>
    <submittedName>
        <fullName evidence="1">Uncharacterized protein</fullName>
    </submittedName>
</protein>
<name>A0A6P1QUQ3_9FLAO</name>
<evidence type="ECO:0000313" key="2">
    <source>
        <dbReference type="Proteomes" id="UP000464318"/>
    </source>
</evidence>
<dbReference type="RefSeq" id="WP_160224261.1">
    <property type="nucleotide sequence ID" value="NZ_CP029149.1"/>
</dbReference>
<accession>A0A6P1QUQ3</accession>
<proteinExistence type="predicted"/>